<evidence type="ECO:0000313" key="2">
    <source>
        <dbReference type="Proteomes" id="UP000704712"/>
    </source>
</evidence>
<proteinExistence type="predicted"/>
<evidence type="ECO:0000313" key="1">
    <source>
        <dbReference type="EMBL" id="KAF4130571.1"/>
    </source>
</evidence>
<dbReference type="Proteomes" id="UP000704712">
    <property type="component" value="Unassembled WGS sequence"/>
</dbReference>
<dbReference type="EMBL" id="JAACNO010002822">
    <property type="protein sequence ID" value="KAF4130571.1"/>
    <property type="molecule type" value="Genomic_DNA"/>
</dbReference>
<comment type="caution">
    <text evidence="1">The sequence shown here is derived from an EMBL/GenBank/DDBJ whole genome shotgun (WGS) entry which is preliminary data.</text>
</comment>
<protein>
    <submittedName>
        <fullName evidence="1">Uncharacterized protein</fullName>
    </submittedName>
</protein>
<dbReference type="AlphaFoldDB" id="A0A8S9TPR9"/>
<name>A0A8S9TPR9_PHYIN</name>
<reference evidence="1" key="1">
    <citation type="submission" date="2020-03" db="EMBL/GenBank/DDBJ databases">
        <title>Hybrid Assembly of Korean Phytophthora infestans isolates.</title>
        <authorList>
            <person name="Prokchorchik M."/>
            <person name="Lee Y."/>
            <person name="Seo J."/>
            <person name="Cho J.-H."/>
            <person name="Park Y.-E."/>
            <person name="Jang D.-C."/>
            <person name="Im J.-S."/>
            <person name="Choi J.-G."/>
            <person name="Park H.-J."/>
            <person name="Lee G.-B."/>
            <person name="Lee Y.-G."/>
            <person name="Hong S.-Y."/>
            <person name="Cho K."/>
            <person name="Sohn K.H."/>
        </authorList>
    </citation>
    <scope>NUCLEOTIDE SEQUENCE</scope>
    <source>
        <strain evidence="1">KR_2_A2</strain>
    </source>
</reference>
<accession>A0A8S9TPR9</accession>
<sequence length="228" mass="24842">MATAKVAVIVGATMTITTWTAQNDEMTPDDVPVIMVEEAHMVGQEEVTVGMVVAGAMAVVTDGMTIIMTGVAEAVVSNVDPQGFRSWDTLTAAQQREIALQLLTPAKMAATIAPPPPPPSPAPVIPTVVEQRPKRKKLEVEDFAGTARENVVSWLEAVKQAQQMQMVLYGEDWTSGDLYYGNSAHRKGAAATWFRKLDAQTPPEMKNAAYLEWHLRDTYGSKESAWEV</sequence>
<organism evidence="1 2">
    <name type="scientific">Phytophthora infestans</name>
    <name type="common">Potato late blight agent</name>
    <name type="synonym">Botrytis infestans</name>
    <dbReference type="NCBI Taxonomy" id="4787"/>
    <lineage>
        <taxon>Eukaryota</taxon>
        <taxon>Sar</taxon>
        <taxon>Stramenopiles</taxon>
        <taxon>Oomycota</taxon>
        <taxon>Peronosporomycetes</taxon>
        <taxon>Peronosporales</taxon>
        <taxon>Peronosporaceae</taxon>
        <taxon>Phytophthora</taxon>
    </lineage>
</organism>
<gene>
    <name evidence="1" type="ORF">GN958_ATG20237</name>
</gene>